<sequence length="282" mass="32184">MYKKMLTVLSLAMILTLSGCVQLTQKIWHNQDNSGKYVIEMILSEDMLSIIGFGGTAEEIREELLQEFAVTPEELKSDFPNLKDVSVNSYYDAEDRAFHVVMEIDLFDMTKGFQFDENTDMDSLTFTITDNNDGTFRFSQTMDYGSAVGNQIDQEYLRMFEPYLAQAKHRLELHVEQFIEADPIAIYDRSNKVIVWEIPLTDLMKLTEPIEFWAVYRTKSRSLLPGLDLGEGFKWVPYAVGGLCCLTLIAVIFIVIVIVVLAKKKKAKQVQPTIIEPGSNFD</sequence>
<evidence type="ECO:0000313" key="3">
    <source>
        <dbReference type="EMBL" id="SMX53573.1"/>
    </source>
</evidence>
<gene>
    <name evidence="3" type="ORF">CFX1CAM_0507</name>
</gene>
<dbReference type="EMBL" id="LT859958">
    <property type="protein sequence ID" value="SMX53573.1"/>
    <property type="molecule type" value="Genomic_DNA"/>
</dbReference>
<evidence type="ECO:0000256" key="1">
    <source>
        <dbReference type="SAM" id="Phobius"/>
    </source>
</evidence>
<feature type="signal peptide" evidence="2">
    <location>
        <begin position="1"/>
        <end position="23"/>
    </location>
</feature>
<dbReference type="PROSITE" id="PS51257">
    <property type="entry name" value="PROKAR_LIPOPROTEIN"/>
    <property type="match status" value="1"/>
</dbReference>
<evidence type="ECO:0000313" key="4">
    <source>
        <dbReference type="Proteomes" id="UP000195514"/>
    </source>
</evidence>
<keyword evidence="1" id="KW-0472">Membrane</keyword>
<keyword evidence="1" id="KW-0812">Transmembrane</keyword>
<evidence type="ECO:0000256" key="2">
    <source>
        <dbReference type="SAM" id="SignalP"/>
    </source>
</evidence>
<keyword evidence="4" id="KW-1185">Reference proteome</keyword>
<evidence type="ECO:0008006" key="5">
    <source>
        <dbReference type="Google" id="ProtNLM"/>
    </source>
</evidence>
<feature type="transmembrane region" description="Helical" evidence="1">
    <location>
        <begin position="235"/>
        <end position="262"/>
    </location>
</feature>
<proteinExistence type="predicted"/>
<keyword evidence="1" id="KW-1133">Transmembrane helix</keyword>
<accession>A0A1Y6K1P0</accession>
<name>A0A1Y6K1P0_9CHLR</name>
<reference evidence="4" key="1">
    <citation type="submission" date="2017-05" db="EMBL/GenBank/DDBJ databases">
        <authorList>
            <person name="Kirkegaard R."/>
            <person name="Mcilroy J S."/>
        </authorList>
    </citation>
    <scope>NUCLEOTIDE SEQUENCE [LARGE SCALE GENOMIC DNA]</scope>
</reference>
<dbReference type="AlphaFoldDB" id="A0A1Y6K1P0"/>
<dbReference type="KEGG" id="abat:CFX1CAM_0507"/>
<protein>
    <recommendedName>
        <fullName evidence="5">Lipoprotein</fullName>
    </recommendedName>
</protein>
<feature type="chain" id="PRO_5010994942" description="Lipoprotein" evidence="2">
    <location>
        <begin position="24"/>
        <end position="282"/>
    </location>
</feature>
<keyword evidence="2" id="KW-0732">Signal</keyword>
<organism evidence="3 4">
    <name type="scientific">Candidatus Brevifilum fermentans</name>
    <dbReference type="NCBI Taxonomy" id="1986204"/>
    <lineage>
        <taxon>Bacteria</taxon>
        <taxon>Bacillati</taxon>
        <taxon>Chloroflexota</taxon>
        <taxon>Anaerolineae</taxon>
        <taxon>Anaerolineales</taxon>
        <taxon>Anaerolineaceae</taxon>
        <taxon>Candidatus Brevifilum</taxon>
    </lineage>
</organism>
<dbReference type="RefSeq" id="WP_087861499.1">
    <property type="nucleotide sequence ID" value="NZ_LT859958.1"/>
</dbReference>
<dbReference type="Proteomes" id="UP000195514">
    <property type="component" value="Chromosome I"/>
</dbReference>